<dbReference type="SUPFAM" id="SSF46785">
    <property type="entry name" value="Winged helix' DNA-binding domain"/>
    <property type="match status" value="1"/>
</dbReference>
<dbReference type="GO" id="GO:0003700">
    <property type="term" value="F:DNA-binding transcription factor activity"/>
    <property type="evidence" value="ECO:0007669"/>
    <property type="project" value="InterPro"/>
</dbReference>
<proteinExistence type="predicted"/>
<dbReference type="SMART" id="SM00347">
    <property type="entry name" value="HTH_MARR"/>
    <property type="match status" value="1"/>
</dbReference>
<name>A0A6J4LFU8_9ACTN</name>
<dbReference type="PRINTS" id="PR00598">
    <property type="entry name" value="HTHMARR"/>
</dbReference>
<dbReference type="EMBL" id="CADCUB010000093">
    <property type="protein sequence ID" value="CAA9331650.1"/>
    <property type="molecule type" value="Genomic_DNA"/>
</dbReference>
<sequence>MDDRELIVSRARALLREGAGIGAELVERTSEPSTDRRALRLLDALAGEVLTLGRLAEELGLSPAATTALVDRLTAAALVERVRDLPDRRQVRLQLTDSARQLGADLLRPWGVRIEKAAAGLSPQEAAAVARFLGEVLGGPEQ</sequence>
<dbReference type="PANTHER" id="PTHR33164:SF43">
    <property type="entry name" value="HTH-TYPE TRANSCRIPTIONAL REPRESSOR YETL"/>
    <property type="match status" value="1"/>
</dbReference>
<gene>
    <name evidence="2" type="ORF">AVDCRST_MAG07-1812</name>
</gene>
<dbReference type="InterPro" id="IPR036390">
    <property type="entry name" value="WH_DNA-bd_sf"/>
</dbReference>
<protein>
    <recommendedName>
        <fullName evidence="1">HTH marR-type domain-containing protein</fullName>
    </recommendedName>
</protein>
<dbReference type="Pfam" id="PF12802">
    <property type="entry name" value="MarR_2"/>
    <property type="match status" value="1"/>
</dbReference>
<dbReference type="PANTHER" id="PTHR33164">
    <property type="entry name" value="TRANSCRIPTIONAL REGULATOR, MARR FAMILY"/>
    <property type="match status" value="1"/>
</dbReference>
<reference evidence="2" key="1">
    <citation type="submission" date="2020-02" db="EMBL/GenBank/DDBJ databases">
        <authorList>
            <person name="Meier V. D."/>
        </authorList>
    </citation>
    <scope>NUCLEOTIDE SEQUENCE</scope>
    <source>
        <strain evidence="2">AVDCRST_MAG07</strain>
    </source>
</reference>
<dbReference type="InterPro" id="IPR036388">
    <property type="entry name" value="WH-like_DNA-bd_sf"/>
</dbReference>
<dbReference type="InterPro" id="IPR039422">
    <property type="entry name" value="MarR/SlyA-like"/>
</dbReference>
<evidence type="ECO:0000313" key="2">
    <source>
        <dbReference type="EMBL" id="CAA9331650.1"/>
    </source>
</evidence>
<accession>A0A6J4LFU8</accession>
<dbReference type="AlphaFoldDB" id="A0A6J4LFU8"/>
<dbReference type="PROSITE" id="PS50995">
    <property type="entry name" value="HTH_MARR_2"/>
    <property type="match status" value="1"/>
</dbReference>
<dbReference type="GO" id="GO:0006950">
    <property type="term" value="P:response to stress"/>
    <property type="evidence" value="ECO:0007669"/>
    <property type="project" value="TreeGrafter"/>
</dbReference>
<evidence type="ECO:0000259" key="1">
    <source>
        <dbReference type="PROSITE" id="PS50995"/>
    </source>
</evidence>
<organism evidence="2">
    <name type="scientific">uncultured Frankineae bacterium</name>
    <dbReference type="NCBI Taxonomy" id="437475"/>
    <lineage>
        <taxon>Bacteria</taxon>
        <taxon>Bacillati</taxon>
        <taxon>Actinomycetota</taxon>
        <taxon>Actinomycetes</taxon>
        <taxon>Frankiales</taxon>
        <taxon>environmental samples</taxon>
    </lineage>
</organism>
<dbReference type="Gene3D" id="1.10.10.10">
    <property type="entry name" value="Winged helix-like DNA-binding domain superfamily/Winged helix DNA-binding domain"/>
    <property type="match status" value="1"/>
</dbReference>
<dbReference type="InterPro" id="IPR000835">
    <property type="entry name" value="HTH_MarR-typ"/>
</dbReference>
<feature type="domain" description="HTH marR-type" evidence="1">
    <location>
        <begin position="1"/>
        <end position="138"/>
    </location>
</feature>